<feature type="compositionally biased region" description="Polar residues" evidence="3">
    <location>
        <begin position="1"/>
        <end position="15"/>
    </location>
</feature>
<dbReference type="PROSITE" id="PS50048">
    <property type="entry name" value="ZN2_CY6_FUNGAL_2"/>
    <property type="match status" value="1"/>
</dbReference>
<dbReference type="InterPro" id="IPR036864">
    <property type="entry name" value="Zn2-C6_fun-type_DNA-bd_sf"/>
</dbReference>
<dbReference type="SMART" id="SM00066">
    <property type="entry name" value="GAL4"/>
    <property type="match status" value="1"/>
</dbReference>
<dbReference type="GO" id="GO:0006351">
    <property type="term" value="P:DNA-templated transcription"/>
    <property type="evidence" value="ECO:0007669"/>
    <property type="project" value="InterPro"/>
</dbReference>
<dbReference type="PROSITE" id="PS00463">
    <property type="entry name" value="ZN2_CY6_FUNGAL_1"/>
    <property type="match status" value="1"/>
</dbReference>
<dbReference type="InterPro" id="IPR007219">
    <property type="entry name" value="XnlR_reg_dom"/>
</dbReference>
<dbReference type="CDD" id="cd12148">
    <property type="entry name" value="fungal_TF_MHR"/>
    <property type="match status" value="1"/>
</dbReference>
<dbReference type="PANTHER" id="PTHR46910:SF23">
    <property type="entry name" value="THIAMINE REPRESSIBLE GENES REGULATORY PROTEIN THI1"/>
    <property type="match status" value="1"/>
</dbReference>
<reference evidence="5 6" key="1">
    <citation type="journal article" date="2012" name="PLoS Pathog.">
        <title>Diverse lifestyles and strategies of plant pathogenesis encoded in the genomes of eighteen Dothideomycetes fungi.</title>
        <authorList>
            <person name="Ohm R.A."/>
            <person name="Feau N."/>
            <person name="Henrissat B."/>
            <person name="Schoch C.L."/>
            <person name="Horwitz B.A."/>
            <person name="Barry K.W."/>
            <person name="Condon B.J."/>
            <person name="Copeland A.C."/>
            <person name="Dhillon B."/>
            <person name="Glaser F."/>
            <person name="Hesse C.N."/>
            <person name="Kosti I."/>
            <person name="LaButti K."/>
            <person name="Lindquist E.A."/>
            <person name="Lucas S."/>
            <person name="Salamov A.A."/>
            <person name="Bradshaw R.E."/>
            <person name="Ciuffetti L."/>
            <person name="Hamelin R.C."/>
            <person name="Kema G.H.J."/>
            <person name="Lawrence C."/>
            <person name="Scott J.A."/>
            <person name="Spatafora J.W."/>
            <person name="Turgeon B.G."/>
            <person name="de Wit P.J.G.M."/>
            <person name="Zhong S."/>
            <person name="Goodwin S.B."/>
            <person name="Grigoriev I.V."/>
        </authorList>
    </citation>
    <scope>NUCLEOTIDE SEQUENCE [LARGE SCALE GENOMIC DNA]</scope>
    <source>
        <strain evidence="6">28A</strain>
    </source>
</reference>
<dbReference type="InterPro" id="IPR001138">
    <property type="entry name" value="Zn2Cys6_DnaBD"/>
</dbReference>
<evidence type="ECO:0000256" key="1">
    <source>
        <dbReference type="ARBA" id="ARBA00022723"/>
    </source>
</evidence>
<dbReference type="GO" id="GO:0008270">
    <property type="term" value="F:zinc ion binding"/>
    <property type="evidence" value="ECO:0007669"/>
    <property type="project" value="InterPro"/>
</dbReference>
<evidence type="ECO:0000259" key="4">
    <source>
        <dbReference type="PROSITE" id="PS50048"/>
    </source>
</evidence>
<evidence type="ECO:0000313" key="6">
    <source>
        <dbReference type="Proteomes" id="UP000016935"/>
    </source>
</evidence>
<dbReference type="SUPFAM" id="SSF57701">
    <property type="entry name" value="Zn2/Cys6 DNA-binding domain"/>
    <property type="match status" value="1"/>
</dbReference>
<dbReference type="eggNOG" id="ENOG502S0WX">
    <property type="taxonomic scope" value="Eukaryota"/>
</dbReference>
<evidence type="ECO:0000256" key="2">
    <source>
        <dbReference type="ARBA" id="ARBA00023242"/>
    </source>
</evidence>
<dbReference type="HOGENOM" id="CLU_009353_1_0_1"/>
<dbReference type="RefSeq" id="XP_008023349.1">
    <property type="nucleotide sequence ID" value="XM_008025158.1"/>
</dbReference>
<dbReference type="GO" id="GO:0000981">
    <property type="term" value="F:DNA-binding transcription factor activity, RNA polymerase II-specific"/>
    <property type="evidence" value="ECO:0007669"/>
    <property type="project" value="InterPro"/>
</dbReference>
<feature type="region of interest" description="Disordered" evidence="3">
    <location>
        <begin position="1"/>
        <end position="41"/>
    </location>
</feature>
<evidence type="ECO:0000313" key="5">
    <source>
        <dbReference type="EMBL" id="EOA88685.1"/>
    </source>
</evidence>
<dbReference type="EMBL" id="KB908526">
    <property type="protein sequence ID" value="EOA88685.1"/>
    <property type="molecule type" value="Genomic_DNA"/>
</dbReference>
<dbReference type="OrthoDB" id="3266505at2759"/>
<reference evidence="5 6" key="2">
    <citation type="journal article" date="2013" name="PLoS Genet.">
        <title>Comparative genome structure, secondary metabolite, and effector coding capacity across Cochliobolus pathogens.</title>
        <authorList>
            <person name="Condon B.J."/>
            <person name="Leng Y."/>
            <person name="Wu D."/>
            <person name="Bushley K.E."/>
            <person name="Ohm R.A."/>
            <person name="Otillar R."/>
            <person name="Martin J."/>
            <person name="Schackwitz W."/>
            <person name="Grimwood J."/>
            <person name="MohdZainudin N."/>
            <person name="Xue C."/>
            <person name="Wang R."/>
            <person name="Manning V.A."/>
            <person name="Dhillon B."/>
            <person name="Tu Z.J."/>
            <person name="Steffenson B.J."/>
            <person name="Salamov A."/>
            <person name="Sun H."/>
            <person name="Lowry S."/>
            <person name="LaButti K."/>
            <person name="Han J."/>
            <person name="Copeland A."/>
            <person name="Lindquist E."/>
            <person name="Barry K."/>
            <person name="Schmutz J."/>
            <person name="Baker S.E."/>
            <person name="Ciuffetti L.M."/>
            <person name="Grigoriev I.V."/>
            <person name="Zhong S."/>
            <person name="Turgeon B.G."/>
        </authorList>
    </citation>
    <scope>NUCLEOTIDE SEQUENCE [LARGE SCALE GENOMIC DNA]</scope>
    <source>
        <strain evidence="6">28A</strain>
    </source>
</reference>
<dbReference type="GeneID" id="19405044"/>
<name>R0IV96_EXST2</name>
<keyword evidence="1" id="KW-0479">Metal-binding</keyword>
<proteinExistence type="predicted"/>
<feature type="domain" description="Zn(2)-C6 fungal-type" evidence="4">
    <location>
        <begin position="49"/>
        <end position="78"/>
    </location>
</feature>
<evidence type="ECO:0000256" key="3">
    <source>
        <dbReference type="SAM" id="MobiDB-lite"/>
    </source>
</evidence>
<keyword evidence="2" id="KW-0539">Nucleus</keyword>
<dbReference type="CDD" id="cd00067">
    <property type="entry name" value="GAL4"/>
    <property type="match status" value="1"/>
</dbReference>
<protein>
    <recommendedName>
        <fullName evidence="4">Zn(2)-C6 fungal-type domain-containing protein</fullName>
    </recommendedName>
</protein>
<accession>R0IV96</accession>
<gene>
    <name evidence="5" type="ORF">SETTUDRAFT_46320</name>
</gene>
<dbReference type="GO" id="GO:0003677">
    <property type="term" value="F:DNA binding"/>
    <property type="evidence" value="ECO:0007669"/>
    <property type="project" value="InterPro"/>
</dbReference>
<dbReference type="Pfam" id="PF04082">
    <property type="entry name" value="Fungal_trans"/>
    <property type="match status" value="1"/>
</dbReference>
<dbReference type="AlphaFoldDB" id="R0IV96"/>
<sequence>MTGTVPQSVQLSRHASTSRHFRSSMEPENPRPTKKRQLAAQERQRAVRACDECRRLKEKCEGGTPCKRCRHLRRPCEFNNPSTVTWRRGADSAALLKELKDRVKYMEAILRHHLPRINLDVEALRQTCESLPSWPDLGQSSVPAMPLEPAVAPPASESPGIEDENCTVEYVDDTTAHYSGEFSHWNFSMHIKRNIDDLISKSNVKTLESIERIPDFYRVAEPDPASTSIRDLVATLPPRPVSAFLANVFFTRATSIYYYVDSNWVKETLDHLHRNSAHLSSKDVPAACVVLMVLAVGTQYVHLETSKQNNNKCGRRGPANLETPVNWELDIGCTFYRQAAKSISEVIHSGSLLSVQVFLLLALYNLPIDASGLGFVYSNLAIKVAIQNGMHRRLSRGVFDTKAKEMRRRIWWTAYCIERKIGIYHGRPASIQRSDIDADFPTSFHTSGIDDDDFDATGLLESIHLTCQAEAFLYQISQLRTCPRSEAGTIMDRITQMKTKLQRPWAARHQNVDHLASRAALHARLECCLLHIFIGRPFVLAHRQVRPDNQHRDPNATEHVSRAPKATAANSQIRWNVLIDECVSAANEAIDICSGMQTGGMGLARSSYTEYSACRASLLVLIAYSICRRTNDFSNNLQKGLDAIREMASVGDSARSEVSLLETLEQALHRLQDFNVECDDGAEDAVGESVQASYQGLLDWYTKAAGCINPRASTSIPTAMDSHGARAPVLAPHPQPGPHGNEFPAAGAADGPGIDEYPFDLDLLNMDGNIAFFTSDFNDHGIVESELFENLLCMPR</sequence>
<dbReference type="InterPro" id="IPR050987">
    <property type="entry name" value="AtrR-like"/>
</dbReference>
<dbReference type="Pfam" id="PF00172">
    <property type="entry name" value="Zn_clus"/>
    <property type="match status" value="1"/>
</dbReference>
<dbReference type="SMART" id="SM00906">
    <property type="entry name" value="Fungal_trans"/>
    <property type="match status" value="1"/>
</dbReference>
<dbReference type="Proteomes" id="UP000016935">
    <property type="component" value="Unassembled WGS sequence"/>
</dbReference>
<keyword evidence="6" id="KW-1185">Reference proteome</keyword>
<dbReference type="STRING" id="671987.R0IV96"/>
<dbReference type="PANTHER" id="PTHR46910">
    <property type="entry name" value="TRANSCRIPTION FACTOR PDR1"/>
    <property type="match status" value="1"/>
</dbReference>
<organism evidence="5 6">
    <name type="scientific">Exserohilum turcicum (strain 28A)</name>
    <name type="common">Northern leaf blight fungus</name>
    <name type="synonym">Setosphaeria turcica</name>
    <dbReference type="NCBI Taxonomy" id="671987"/>
    <lineage>
        <taxon>Eukaryota</taxon>
        <taxon>Fungi</taxon>
        <taxon>Dikarya</taxon>
        <taxon>Ascomycota</taxon>
        <taxon>Pezizomycotina</taxon>
        <taxon>Dothideomycetes</taxon>
        <taxon>Pleosporomycetidae</taxon>
        <taxon>Pleosporales</taxon>
        <taxon>Pleosporineae</taxon>
        <taxon>Pleosporaceae</taxon>
        <taxon>Exserohilum</taxon>
    </lineage>
</organism>
<dbReference type="Gene3D" id="4.10.240.10">
    <property type="entry name" value="Zn(2)-C6 fungal-type DNA-binding domain"/>
    <property type="match status" value="1"/>
</dbReference>